<evidence type="ECO:0000256" key="2">
    <source>
        <dbReference type="ARBA" id="ARBA00008072"/>
    </source>
</evidence>
<dbReference type="PROSITE" id="PS00059">
    <property type="entry name" value="ADH_ZINC"/>
    <property type="match status" value="1"/>
</dbReference>
<dbReference type="Gene3D" id="3.40.50.720">
    <property type="entry name" value="NAD(P)-binding Rossmann-like Domain"/>
    <property type="match status" value="1"/>
</dbReference>
<keyword evidence="4 7" id="KW-0862">Zinc</keyword>
<dbReference type="AlphaFoldDB" id="A0A0D1YH16"/>
<evidence type="ECO:0000256" key="3">
    <source>
        <dbReference type="ARBA" id="ARBA00022723"/>
    </source>
</evidence>
<dbReference type="Proteomes" id="UP000053328">
    <property type="component" value="Unassembled WGS sequence"/>
</dbReference>
<dbReference type="SUPFAM" id="SSF51735">
    <property type="entry name" value="NAD(P)-binding Rossmann-fold domains"/>
    <property type="match status" value="1"/>
</dbReference>
<dbReference type="GO" id="GO:0005737">
    <property type="term" value="C:cytoplasm"/>
    <property type="evidence" value="ECO:0007669"/>
    <property type="project" value="TreeGrafter"/>
</dbReference>
<evidence type="ECO:0000256" key="4">
    <source>
        <dbReference type="ARBA" id="ARBA00022833"/>
    </source>
</evidence>
<dbReference type="STRING" id="91928.A0A0D1YH16"/>
<dbReference type="SMART" id="SM00829">
    <property type="entry name" value="PKS_ER"/>
    <property type="match status" value="1"/>
</dbReference>
<dbReference type="InterPro" id="IPR020843">
    <property type="entry name" value="ER"/>
</dbReference>
<evidence type="ECO:0000256" key="1">
    <source>
        <dbReference type="ARBA" id="ARBA00001947"/>
    </source>
</evidence>
<dbReference type="GO" id="GO:0008270">
    <property type="term" value="F:zinc ion binding"/>
    <property type="evidence" value="ECO:0007669"/>
    <property type="project" value="InterPro"/>
</dbReference>
<dbReference type="Pfam" id="PF08240">
    <property type="entry name" value="ADH_N"/>
    <property type="match status" value="1"/>
</dbReference>
<dbReference type="Pfam" id="PF00107">
    <property type="entry name" value="ADH_zinc_N"/>
    <property type="match status" value="1"/>
</dbReference>
<evidence type="ECO:0000256" key="5">
    <source>
        <dbReference type="ARBA" id="ARBA00023002"/>
    </source>
</evidence>
<reference evidence="9 10" key="1">
    <citation type="submission" date="2015-01" db="EMBL/GenBank/DDBJ databases">
        <title>The Genome Sequence of Exophiala spinifera CBS89968.</title>
        <authorList>
            <consortium name="The Broad Institute Genomics Platform"/>
            <person name="Cuomo C."/>
            <person name="de Hoog S."/>
            <person name="Gorbushina A."/>
            <person name="Stielow B."/>
            <person name="Teixiera M."/>
            <person name="Abouelleil A."/>
            <person name="Chapman S.B."/>
            <person name="Priest M."/>
            <person name="Young S.K."/>
            <person name="Wortman J."/>
            <person name="Nusbaum C."/>
            <person name="Birren B."/>
        </authorList>
    </citation>
    <scope>NUCLEOTIDE SEQUENCE [LARGE SCALE GENOMIC DNA]</scope>
    <source>
        <strain evidence="9 10">CBS 89968</strain>
    </source>
</reference>
<dbReference type="PANTHER" id="PTHR42940">
    <property type="entry name" value="ALCOHOL DEHYDROGENASE 1-RELATED"/>
    <property type="match status" value="1"/>
</dbReference>
<dbReference type="HOGENOM" id="CLU_026673_20_1_1"/>
<comment type="cofactor">
    <cofactor evidence="1 7">
        <name>Zn(2+)</name>
        <dbReference type="ChEBI" id="CHEBI:29105"/>
    </cofactor>
</comment>
<dbReference type="InterPro" id="IPR013149">
    <property type="entry name" value="ADH-like_C"/>
</dbReference>
<evidence type="ECO:0000313" key="9">
    <source>
        <dbReference type="EMBL" id="KIW14266.1"/>
    </source>
</evidence>
<dbReference type="InterPro" id="IPR002328">
    <property type="entry name" value="ADH_Zn_CS"/>
</dbReference>
<feature type="domain" description="Enoyl reductase (ER)" evidence="8">
    <location>
        <begin position="26"/>
        <end position="361"/>
    </location>
</feature>
<evidence type="ECO:0000259" key="8">
    <source>
        <dbReference type="SMART" id="SM00829"/>
    </source>
</evidence>
<dbReference type="InterPro" id="IPR036291">
    <property type="entry name" value="NAD(P)-bd_dom_sf"/>
</dbReference>
<dbReference type="OrthoDB" id="4114637at2759"/>
<dbReference type="SUPFAM" id="SSF50129">
    <property type="entry name" value="GroES-like"/>
    <property type="match status" value="1"/>
</dbReference>
<dbReference type="GO" id="GO:0004022">
    <property type="term" value="F:alcohol dehydrogenase (NAD+) activity"/>
    <property type="evidence" value="ECO:0007669"/>
    <property type="project" value="TreeGrafter"/>
</dbReference>
<dbReference type="PANTHER" id="PTHR42940:SF1">
    <property type="entry name" value="ENOYL REDUCTASE (ER) DOMAIN-CONTAINING PROTEIN"/>
    <property type="match status" value="1"/>
</dbReference>
<comment type="similarity">
    <text evidence="2 7">Belongs to the zinc-containing alcohol dehydrogenase family.</text>
</comment>
<evidence type="ECO:0000256" key="7">
    <source>
        <dbReference type="RuleBase" id="RU361277"/>
    </source>
</evidence>
<dbReference type="EMBL" id="KN847496">
    <property type="protein sequence ID" value="KIW14266.1"/>
    <property type="molecule type" value="Genomic_DNA"/>
</dbReference>
<protein>
    <recommendedName>
        <fullName evidence="8">Enoyl reductase (ER) domain-containing protein</fullName>
    </recommendedName>
</protein>
<keyword evidence="10" id="KW-1185">Reference proteome</keyword>
<keyword evidence="3 7" id="KW-0479">Metal-binding</keyword>
<proteinExistence type="inferred from homology"/>
<dbReference type="GeneID" id="27334131"/>
<dbReference type="FunFam" id="3.40.50.720:FF:000039">
    <property type="entry name" value="Alcohol dehydrogenase AdhP"/>
    <property type="match status" value="1"/>
</dbReference>
<name>A0A0D1YH16_9EURO</name>
<keyword evidence="5" id="KW-0560">Oxidoreductase</keyword>
<accession>A0A0D1YH16</accession>
<organism evidence="9 10">
    <name type="scientific">Exophiala spinifera</name>
    <dbReference type="NCBI Taxonomy" id="91928"/>
    <lineage>
        <taxon>Eukaryota</taxon>
        <taxon>Fungi</taxon>
        <taxon>Dikarya</taxon>
        <taxon>Ascomycota</taxon>
        <taxon>Pezizomycotina</taxon>
        <taxon>Eurotiomycetes</taxon>
        <taxon>Chaetothyriomycetidae</taxon>
        <taxon>Chaetothyriales</taxon>
        <taxon>Herpotrichiellaceae</taxon>
        <taxon>Exophiala</taxon>
    </lineage>
</organism>
<evidence type="ECO:0000313" key="10">
    <source>
        <dbReference type="Proteomes" id="UP000053328"/>
    </source>
</evidence>
<dbReference type="InterPro" id="IPR013154">
    <property type="entry name" value="ADH-like_N"/>
</dbReference>
<dbReference type="VEuPathDB" id="FungiDB:PV08_07048"/>
<sequence length="366" mass="38751">MPKEEEAVIEMEIPKEGWAAVVKNEGADFFVATEKVPVPFIGSTEVLIKLNVTGLCLTDVHFMMNDWAFPKMSDMGVSCAGHEGAGVIVKIGESVKSCKVGERAAYGPIHSTCSLCDSCKSGRETYCPQAVYTGGTVDGTYKQYCAVPEQFVHLIPEGVSDYVAGPAMCSAGTMYASLRESGLRAGDWAVFPGGGGGTGIQGVQLACAMGIRPVVVDTGKSRQSLSLSHGAECFVDFVTEPDPVKKVLEVTNGGAHGVFVCAVQAYPVSLNYLGSRIGGIVMCVGLPPKGRYHIDADPTQLCLNNQSIKGTLSSSRKDIAATMDFAKRGKINLEPVVVGVSKFNEAVQRLKNGQVAGRIVVDFNLP</sequence>
<keyword evidence="6" id="KW-0520">NAD</keyword>
<evidence type="ECO:0000256" key="6">
    <source>
        <dbReference type="ARBA" id="ARBA00023027"/>
    </source>
</evidence>
<gene>
    <name evidence="9" type="ORF">PV08_07048</name>
</gene>
<dbReference type="CDD" id="cd08297">
    <property type="entry name" value="CAD3"/>
    <property type="match status" value="1"/>
</dbReference>
<dbReference type="RefSeq" id="XP_016234482.1">
    <property type="nucleotide sequence ID" value="XM_016381380.1"/>
</dbReference>
<dbReference type="InterPro" id="IPR011032">
    <property type="entry name" value="GroES-like_sf"/>
</dbReference>
<dbReference type="Gene3D" id="3.90.180.10">
    <property type="entry name" value="Medium-chain alcohol dehydrogenases, catalytic domain"/>
    <property type="match status" value="1"/>
</dbReference>